<accession>A0A1I2NFI8</accession>
<protein>
    <submittedName>
        <fullName evidence="1">Putative rRNA methylase</fullName>
    </submittedName>
</protein>
<gene>
    <name evidence="1" type="ORF">SAMN05216353_1197</name>
</gene>
<sequence length="190" mass="21055">MTLQPILNYAHSLMENVVNDGDIAVDATCGNGHDTLFLTGLVGEKGYVYGFDIQEQAIIKTEERLKKHQVEQRVTLVQASHAQLAKHISSSHQAQIKGAIFNLGYLPGSDKNIVTTPKETISSIEQLLSFLQKGGMIVLVIYHGHEGGKEEKDALMEYVASLDQKSFKVLQYGFINQRNTPPFIIAIEKT</sequence>
<reference evidence="2" key="1">
    <citation type="submission" date="2016-10" db="EMBL/GenBank/DDBJ databases">
        <authorList>
            <person name="Varghese N."/>
            <person name="Submissions S."/>
        </authorList>
    </citation>
    <scope>NUCLEOTIDE SEQUENCE [LARGE SCALE GENOMIC DNA]</scope>
    <source>
        <strain evidence="2">FP5</strain>
    </source>
</reference>
<dbReference type="GO" id="GO:0008168">
    <property type="term" value="F:methyltransferase activity"/>
    <property type="evidence" value="ECO:0007669"/>
    <property type="project" value="UniProtKB-KW"/>
</dbReference>
<dbReference type="Proteomes" id="UP000198897">
    <property type="component" value="Unassembled WGS sequence"/>
</dbReference>
<keyword evidence="2" id="KW-1185">Reference proteome</keyword>
<dbReference type="AlphaFoldDB" id="A0A1I2NFI8"/>
<keyword evidence="1" id="KW-0808">Transferase</keyword>
<dbReference type="Pfam" id="PF06962">
    <property type="entry name" value="rRNA_methylase"/>
    <property type="match status" value="1"/>
</dbReference>
<dbReference type="EMBL" id="FOOG01000019">
    <property type="protein sequence ID" value="SFG02353.1"/>
    <property type="molecule type" value="Genomic_DNA"/>
</dbReference>
<name>A0A1I2NFI8_9BACI</name>
<dbReference type="RefSeq" id="WP_089752146.1">
    <property type="nucleotide sequence ID" value="NZ_FOOG01000019.1"/>
</dbReference>
<dbReference type="PANTHER" id="PTHR35276:SF1">
    <property type="entry name" value="TRNA (MNM(5)S(2)U34)-METHYLTRANSFERASE, CHLOROPLASTIC"/>
    <property type="match status" value="1"/>
</dbReference>
<dbReference type="SUPFAM" id="SSF53335">
    <property type="entry name" value="S-adenosyl-L-methionine-dependent methyltransferases"/>
    <property type="match status" value="1"/>
</dbReference>
<dbReference type="InterPro" id="IPR010719">
    <property type="entry name" value="MnmM_MeTrfase"/>
</dbReference>
<dbReference type="GO" id="GO:0032259">
    <property type="term" value="P:methylation"/>
    <property type="evidence" value="ECO:0007669"/>
    <property type="project" value="UniProtKB-KW"/>
</dbReference>
<keyword evidence="1" id="KW-0489">Methyltransferase</keyword>
<dbReference type="Gene3D" id="3.40.50.150">
    <property type="entry name" value="Vaccinia Virus protein VP39"/>
    <property type="match status" value="1"/>
</dbReference>
<evidence type="ECO:0000313" key="2">
    <source>
        <dbReference type="Proteomes" id="UP000198897"/>
    </source>
</evidence>
<dbReference type="PANTHER" id="PTHR35276">
    <property type="entry name" value="S-ADENOSYL-L-METHIONINE-DEPENDENT METHYLTRANSFERASES SUPERFAMILY PROTEIN"/>
    <property type="match status" value="1"/>
</dbReference>
<organism evidence="1 2">
    <name type="scientific">Halobacillus alkaliphilus</name>
    <dbReference type="NCBI Taxonomy" id="396056"/>
    <lineage>
        <taxon>Bacteria</taxon>
        <taxon>Bacillati</taxon>
        <taxon>Bacillota</taxon>
        <taxon>Bacilli</taxon>
        <taxon>Bacillales</taxon>
        <taxon>Bacillaceae</taxon>
        <taxon>Halobacillus</taxon>
    </lineage>
</organism>
<proteinExistence type="predicted"/>
<dbReference type="InterPro" id="IPR029063">
    <property type="entry name" value="SAM-dependent_MTases_sf"/>
</dbReference>
<dbReference type="OrthoDB" id="9792989at2"/>
<evidence type="ECO:0000313" key="1">
    <source>
        <dbReference type="EMBL" id="SFG02353.1"/>
    </source>
</evidence>